<proteinExistence type="predicted"/>
<dbReference type="EMBL" id="GGEC01085705">
    <property type="protein sequence ID" value="MBX66189.1"/>
    <property type="molecule type" value="Transcribed_RNA"/>
</dbReference>
<organism evidence="1">
    <name type="scientific">Rhizophora mucronata</name>
    <name type="common">Asiatic mangrove</name>
    <dbReference type="NCBI Taxonomy" id="61149"/>
    <lineage>
        <taxon>Eukaryota</taxon>
        <taxon>Viridiplantae</taxon>
        <taxon>Streptophyta</taxon>
        <taxon>Embryophyta</taxon>
        <taxon>Tracheophyta</taxon>
        <taxon>Spermatophyta</taxon>
        <taxon>Magnoliopsida</taxon>
        <taxon>eudicotyledons</taxon>
        <taxon>Gunneridae</taxon>
        <taxon>Pentapetalae</taxon>
        <taxon>rosids</taxon>
        <taxon>fabids</taxon>
        <taxon>Malpighiales</taxon>
        <taxon>Rhizophoraceae</taxon>
        <taxon>Rhizophora</taxon>
    </lineage>
</organism>
<protein>
    <submittedName>
        <fullName evidence="1">Uncharacterized protein</fullName>
    </submittedName>
</protein>
<accession>A0A2P2QGQ1</accession>
<evidence type="ECO:0000313" key="1">
    <source>
        <dbReference type="EMBL" id="MBX66189.1"/>
    </source>
</evidence>
<name>A0A2P2QGQ1_RHIMU</name>
<sequence>MRGNGFYLTKETTFANPSMPEMYSNRKLVKLKREMSLFSFPIFLVVSQRKRTRRAVSCRDENCISKDTYAQ</sequence>
<reference evidence="1" key="1">
    <citation type="submission" date="2018-02" db="EMBL/GenBank/DDBJ databases">
        <title>Rhizophora mucronata_Transcriptome.</title>
        <authorList>
            <person name="Meera S.P."/>
            <person name="Sreeshan A."/>
            <person name="Augustine A."/>
        </authorList>
    </citation>
    <scope>NUCLEOTIDE SEQUENCE</scope>
    <source>
        <tissue evidence="1">Leaf</tissue>
    </source>
</reference>
<dbReference type="AlphaFoldDB" id="A0A2P2QGQ1"/>